<comment type="caution">
    <text evidence="6">The sequence shown here is derived from an EMBL/GenBank/DDBJ whole genome shotgun (WGS) entry which is preliminary data.</text>
</comment>
<evidence type="ECO:0000256" key="1">
    <source>
        <dbReference type="ARBA" id="ARBA00011900"/>
    </source>
</evidence>
<dbReference type="InterPro" id="IPR002052">
    <property type="entry name" value="DNA_methylase_N6_adenine_CS"/>
</dbReference>
<evidence type="ECO:0000256" key="4">
    <source>
        <dbReference type="ARBA" id="ARBA00022691"/>
    </source>
</evidence>
<accession>A0AA42DM00</accession>
<dbReference type="Gene3D" id="3.40.50.150">
    <property type="entry name" value="Vaccinia Virus protein VP39"/>
    <property type="match status" value="2"/>
</dbReference>
<protein>
    <recommendedName>
        <fullName evidence="1">site-specific DNA-methyltransferase (adenine-specific)</fullName>
        <ecNumber evidence="1">2.1.1.72</ecNumber>
    </recommendedName>
</protein>
<dbReference type="AlphaFoldDB" id="A0AA42DM00"/>
<reference evidence="6" key="1">
    <citation type="journal article" date="2023" name="Int. J. Syst. Evol. Microbiol.">
        <title>&lt;i&gt;Holtiella tumoricola&lt;/i&gt; gen. nov. sp. nov., isolated from a human clinical sample.</title>
        <authorList>
            <person name="Allen-Vercoe E."/>
            <person name="Daigneault M.C."/>
            <person name="Vancuren S.J."/>
            <person name="Cochrane K."/>
            <person name="O'Neal L.L."/>
            <person name="Sankaranarayanan K."/>
            <person name="Lawson P.A."/>
        </authorList>
    </citation>
    <scope>NUCLEOTIDE SEQUENCE</scope>
    <source>
        <strain evidence="6">CC70A</strain>
    </source>
</reference>
<evidence type="ECO:0000313" key="7">
    <source>
        <dbReference type="Proteomes" id="UP001169242"/>
    </source>
</evidence>
<dbReference type="Pfam" id="PF02086">
    <property type="entry name" value="MethyltransfD12"/>
    <property type="match status" value="1"/>
</dbReference>
<comment type="catalytic activity">
    <reaction evidence="5">
        <text>a 2'-deoxyadenosine in DNA + S-adenosyl-L-methionine = an N(6)-methyl-2'-deoxyadenosine in DNA + S-adenosyl-L-homocysteine + H(+)</text>
        <dbReference type="Rhea" id="RHEA:15197"/>
        <dbReference type="Rhea" id="RHEA-COMP:12418"/>
        <dbReference type="Rhea" id="RHEA-COMP:12419"/>
        <dbReference type="ChEBI" id="CHEBI:15378"/>
        <dbReference type="ChEBI" id="CHEBI:57856"/>
        <dbReference type="ChEBI" id="CHEBI:59789"/>
        <dbReference type="ChEBI" id="CHEBI:90615"/>
        <dbReference type="ChEBI" id="CHEBI:90616"/>
        <dbReference type="EC" id="2.1.1.72"/>
    </reaction>
</comment>
<evidence type="ECO:0000256" key="5">
    <source>
        <dbReference type="ARBA" id="ARBA00047942"/>
    </source>
</evidence>
<dbReference type="GO" id="GO:1904047">
    <property type="term" value="F:S-adenosyl-L-methionine binding"/>
    <property type="evidence" value="ECO:0007669"/>
    <property type="project" value="TreeGrafter"/>
</dbReference>
<name>A0AA42DM00_9FIRM</name>
<dbReference type="EMBL" id="JAQIFT010000033">
    <property type="protein sequence ID" value="MDA3731410.1"/>
    <property type="molecule type" value="Genomic_DNA"/>
</dbReference>
<dbReference type="Proteomes" id="UP001169242">
    <property type="component" value="Unassembled WGS sequence"/>
</dbReference>
<dbReference type="GO" id="GO:0006298">
    <property type="term" value="P:mismatch repair"/>
    <property type="evidence" value="ECO:0007669"/>
    <property type="project" value="TreeGrafter"/>
</dbReference>
<dbReference type="SUPFAM" id="SSF53335">
    <property type="entry name" value="S-adenosyl-L-methionine-dependent methyltransferases"/>
    <property type="match status" value="1"/>
</dbReference>
<dbReference type="EC" id="2.1.1.72" evidence="1"/>
<sequence>MTKSIISWVGGKAKLMWLINLLAPPRYERSIDVFGGSGTVTLNLDCPPSTLKVYNDFNANLVNLMRCARDKPLALMREIGFLTLNSRDDFEVFKKFIEKEEFNEQDLKQELKLTEIMISPPTVEEAKKLLLKSAEEKDVKRAAIYYKLLRYSFNANGETYGGKKCDVRRFFVDIWRFNRAFAEVTIENKDFEKLIKQYDRPKAFIYCDPPYYDAEGFYAVIFPKEDHIRLHDTLAKAEGFVMVSYNNAPEIVELYGDFFIFHTTRANSMSHKEGEVYEELIMTNYDPRPYIMQKNHQMNLFSFLSVLTEGDYTLIHEPQQALKK</sequence>
<dbReference type="GO" id="GO:0043565">
    <property type="term" value="F:sequence-specific DNA binding"/>
    <property type="evidence" value="ECO:0007669"/>
    <property type="project" value="TreeGrafter"/>
</dbReference>
<proteinExistence type="predicted"/>
<evidence type="ECO:0000313" key="6">
    <source>
        <dbReference type="EMBL" id="MDA3731410.1"/>
    </source>
</evidence>
<dbReference type="PANTHER" id="PTHR30481">
    <property type="entry name" value="DNA ADENINE METHYLASE"/>
    <property type="match status" value="1"/>
</dbReference>
<evidence type="ECO:0000256" key="3">
    <source>
        <dbReference type="ARBA" id="ARBA00022679"/>
    </source>
</evidence>
<gene>
    <name evidence="6" type="ORF">PBV87_07965</name>
</gene>
<dbReference type="GO" id="GO:0032259">
    <property type="term" value="P:methylation"/>
    <property type="evidence" value="ECO:0007669"/>
    <property type="project" value="UniProtKB-KW"/>
</dbReference>
<dbReference type="GO" id="GO:0009307">
    <property type="term" value="P:DNA restriction-modification system"/>
    <property type="evidence" value="ECO:0007669"/>
    <property type="project" value="InterPro"/>
</dbReference>
<keyword evidence="4" id="KW-0949">S-adenosyl-L-methionine</keyword>
<dbReference type="InterPro" id="IPR029063">
    <property type="entry name" value="SAM-dependent_MTases_sf"/>
</dbReference>
<evidence type="ECO:0000256" key="2">
    <source>
        <dbReference type="ARBA" id="ARBA00022603"/>
    </source>
</evidence>
<keyword evidence="2 6" id="KW-0489">Methyltransferase</keyword>
<dbReference type="GO" id="GO:0009007">
    <property type="term" value="F:site-specific DNA-methyltransferase (adenine-specific) activity"/>
    <property type="evidence" value="ECO:0007669"/>
    <property type="project" value="UniProtKB-EC"/>
</dbReference>
<dbReference type="PROSITE" id="PS00092">
    <property type="entry name" value="N6_MTASE"/>
    <property type="match status" value="1"/>
</dbReference>
<dbReference type="InterPro" id="IPR012327">
    <property type="entry name" value="MeTrfase_D12"/>
</dbReference>
<organism evidence="6 7">
    <name type="scientific">Holtiella tumoricola</name>
    <dbReference type="NCBI Taxonomy" id="3018743"/>
    <lineage>
        <taxon>Bacteria</taxon>
        <taxon>Bacillati</taxon>
        <taxon>Bacillota</taxon>
        <taxon>Clostridia</taxon>
        <taxon>Lachnospirales</taxon>
        <taxon>Cellulosilyticaceae</taxon>
        <taxon>Holtiella</taxon>
    </lineage>
</organism>
<dbReference type="PRINTS" id="PR00505">
    <property type="entry name" value="D12N6MTFRASE"/>
</dbReference>
<keyword evidence="7" id="KW-1185">Reference proteome</keyword>
<keyword evidence="3" id="KW-0808">Transferase</keyword>
<dbReference type="RefSeq" id="WP_271011795.1">
    <property type="nucleotide sequence ID" value="NZ_JAQIFT010000033.1"/>
</dbReference>